<dbReference type="EMBL" id="JBEPLJ010000001">
    <property type="protein sequence ID" value="MET3584173.1"/>
    <property type="molecule type" value="Genomic_DNA"/>
</dbReference>
<dbReference type="Proteomes" id="UP001549031">
    <property type="component" value="Unassembled WGS sequence"/>
</dbReference>
<keyword evidence="2" id="KW-0812">Transmembrane</keyword>
<name>A0ABV2H0W5_9HYPH</name>
<keyword evidence="4" id="KW-1185">Reference proteome</keyword>
<evidence type="ECO:0000256" key="2">
    <source>
        <dbReference type="SAM" id="Phobius"/>
    </source>
</evidence>
<sequence length="306" mass="32805">MTVRYVRPISHSAYAARRIALAALLLFVLATLGHRFGPLRTPDFLALLLVSAAIAAAAVPLSLLGLMRLWQKGAEGGLASAKALIYAAIPIAVVAAGAVPYLTRPALHEVTTDTEDPPLFLTEPDYDQEWLRGRTAPTLADRRAQIGAYPGLTGRRYEGALDRVLEGVEAAALSSRITLQTRDEEDPDASQEPGDAPADEGVAFPLPQSVPVPLPRPGPRPTLEELPAANELLPTRGELLLQGEARTFFLGLPFDVVIRLREDEETTSVDVRIASRYGAHDLGLSAEIAEDFLDRLDAELLGIAGG</sequence>
<organism evidence="3 4">
    <name type="scientific">Pseudorhizobium tarimense</name>
    <dbReference type="NCBI Taxonomy" id="1079109"/>
    <lineage>
        <taxon>Bacteria</taxon>
        <taxon>Pseudomonadati</taxon>
        <taxon>Pseudomonadota</taxon>
        <taxon>Alphaproteobacteria</taxon>
        <taxon>Hyphomicrobiales</taxon>
        <taxon>Rhizobiaceae</taxon>
        <taxon>Rhizobium/Agrobacterium group</taxon>
        <taxon>Pseudorhizobium</taxon>
    </lineage>
</organism>
<proteinExistence type="predicted"/>
<dbReference type="RefSeq" id="WP_247242198.1">
    <property type="nucleotide sequence ID" value="NZ_JALJRA010000001.1"/>
</dbReference>
<evidence type="ECO:0008006" key="5">
    <source>
        <dbReference type="Google" id="ProtNLM"/>
    </source>
</evidence>
<dbReference type="InterPro" id="IPR010865">
    <property type="entry name" value="DUF1499"/>
</dbReference>
<accession>A0ABV2H0W5</accession>
<evidence type="ECO:0000256" key="1">
    <source>
        <dbReference type="SAM" id="MobiDB-lite"/>
    </source>
</evidence>
<protein>
    <recommendedName>
        <fullName evidence="5">DUF1499 domain-containing protein</fullName>
    </recommendedName>
</protein>
<keyword evidence="2" id="KW-1133">Transmembrane helix</keyword>
<keyword evidence="2" id="KW-0472">Membrane</keyword>
<reference evidence="3 4" key="1">
    <citation type="submission" date="2024-06" db="EMBL/GenBank/DDBJ databases">
        <title>Genomic Encyclopedia of Type Strains, Phase IV (KMG-IV): sequencing the most valuable type-strain genomes for metagenomic binning, comparative biology and taxonomic classification.</title>
        <authorList>
            <person name="Goeker M."/>
        </authorList>
    </citation>
    <scope>NUCLEOTIDE SEQUENCE [LARGE SCALE GENOMIC DNA]</scope>
    <source>
        <strain evidence="3 4">DSM 105042</strain>
    </source>
</reference>
<feature type="transmembrane region" description="Helical" evidence="2">
    <location>
        <begin position="45"/>
        <end position="71"/>
    </location>
</feature>
<evidence type="ECO:0000313" key="4">
    <source>
        <dbReference type="Proteomes" id="UP001549031"/>
    </source>
</evidence>
<evidence type="ECO:0000313" key="3">
    <source>
        <dbReference type="EMBL" id="MET3584173.1"/>
    </source>
</evidence>
<dbReference type="Pfam" id="PF07386">
    <property type="entry name" value="DUF1499"/>
    <property type="match status" value="1"/>
</dbReference>
<feature type="transmembrane region" description="Helical" evidence="2">
    <location>
        <begin position="83"/>
        <end position="102"/>
    </location>
</feature>
<comment type="caution">
    <text evidence="3">The sequence shown here is derived from an EMBL/GenBank/DDBJ whole genome shotgun (WGS) entry which is preliminary data.</text>
</comment>
<gene>
    <name evidence="3" type="ORF">ABID21_000265</name>
</gene>
<feature type="region of interest" description="Disordered" evidence="1">
    <location>
        <begin position="176"/>
        <end position="211"/>
    </location>
</feature>